<reference evidence="1 2" key="1">
    <citation type="submission" date="2019-01" db="EMBL/GenBank/DDBJ databases">
        <title>Draft genome sequence of Dictyobacter sp. Uno17.</title>
        <authorList>
            <person name="Wang C.M."/>
            <person name="Zheng Y."/>
            <person name="Sakai Y."/>
            <person name="Abe K."/>
            <person name="Yokota A."/>
            <person name="Yabe S."/>
        </authorList>
    </citation>
    <scope>NUCLEOTIDE SEQUENCE [LARGE SCALE GENOMIC DNA]</scope>
    <source>
        <strain evidence="1 2">Uno17</strain>
    </source>
</reference>
<proteinExistence type="predicted"/>
<protein>
    <submittedName>
        <fullName evidence="1">Uncharacterized protein</fullName>
    </submittedName>
</protein>
<sequence length="67" mass="7225">MQGVLKNVYIPKLSVLRKLDARWGAGKVAYAGKRGNHSPLARHFGQEGFEGSNAGCSLTGKAEYHVP</sequence>
<gene>
    <name evidence="1" type="ORF">KDI_15540</name>
</gene>
<keyword evidence="2" id="KW-1185">Reference proteome</keyword>
<dbReference type="EMBL" id="BIXY01000017">
    <property type="protein sequence ID" value="GCF07990.1"/>
    <property type="molecule type" value="Genomic_DNA"/>
</dbReference>
<organism evidence="1 2">
    <name type="scientific">Dictyobacter arantiisoli</name>
    <dbReference type="NCBI Taxonomy" id="2014874"/>
    <lineage>
        <taxon>Bacteria</taxon>
        <taxon>Bacillati</taxon>
        <taxon>Chloroflexota</taxon>
        <taxon>Ktedonobacteria</taxon>
        <taxon>Ktedonobacterales</taxon>
        <taxon>Dictyobacteraceae</taxon>
        <taxon>Dictyobacter</taxon>
    </lineage>
</organism>
<evidence type="ECO:0000313" key="1">
    <source>
        <dbReference type="EMBL" id="GCF07990.1"/>
    </source>
</evidence>
<dbReference type="AlphaFoldDB" id="A0A5A5T926"/>
<dbReference type="Proteomes" id="UP000322530">
    <property type="component" value="Unassembled WGS sequence"/>
</dbReference>
<comment type="caution">
    <text evidence="1">The sequence shown here is derived from an EMBL/GenBank/DDBJ whole genome shotgun (WGS) entry which is preliminary data.</text>
</comment>
<accession>A0A5A5T926</accession>
<evidence type="ECO:0000313" key="2">
    <source>
        <dbReference type="Proteomes" id="UP000322530"/>
    </source>
</evidence>
<name>A0A5A5T926_9CHLR</name>